<gene>
    <name evidence="2" type="ORF">ESB13_12545</name>
</gene>
<dbReference type="EMBL" id="SDHZ01000002">
    <property type="protein sequence ID" value="RXK82950.1"/>
    <property type="molecule type" value="Genomic_DNA"/>
</dbReference>
<protein>
    <submittedName>
        <fullName evidence="2">Uncharacterized protein</fullName>
    </submittedName>
</protein>
<name>A0A4Q1D3F5_9BACT</name>
<evidence type="ECO:0000313" key="2">
    <source>
        <dbReference type="EMBL" id="RXK82950.1"/>
    </source>
</evidence>
<accession>A0A4Q1D3F5</accession>
<keyword evidence="3" id="KW-1185">Reference proteome</keyword>
<comment type="caution">
    <text evidence="2">The sequence shown here is derived from an EMBL/GenBank/DDBJ whole genome shotgun (WGS) entry which is preliminary data.</text>
</comment>
<sequence length="66" mass="7637">MSRKNSTKKVDKAAIAMVCFGIILCAFSLFFQRYWILLLGITWIALPLFFTEETHHDDFDTDPPPD</sequence>
<dbReference type="RefSeq" id="WP_129003778.1">
    <property type="nucleotide sequence ID" value="NZ_SDHZ01000002.1"/>
</dbReference>
<evidence type="ECO:0000256" key="1">
    <source>
        <dbReference type="SAM" id="Phobius"/>
    </source>
</evidence>
<feature type="transmembrane region" description="Helical" evidence="1">
    <location>
        <begin position="12"/>
        <end position="29"/>
    </location>
</feature>
<feature type="transmembrane region" description="Helical" evidence="1">
    <location>
        <begin position="35"/>
        <end position="51"/>
    </location>
</feature>
<evidence type="ECO:0000313" key="3">
    <source>
        <dbReference type="Proteomes" id="UP000290545"/>
    </source>
</evidence>
<reference evidence="2 3" key="1">
    <citation type="submission" date="2019-01" db="EMBL/GenBank/DDBJ databases">
        <title>Filimonas sp. strain TTM-71.</title>
        <authorList>
            <person name="Chen W.-M."/>
        </authorList>
    </citation>
    <scope>NUCLEOTIDE SEQUENCE [LARGE SCALE GENOMIC DNA]</scope>
    <source>
        <strain evidence="2 3">TTM-71</strain>
    </source>
</reference>
<organism evidence="2 3">
    <name type="scientific">Filimonas effusa</name>
    <dbReference type="NCBI Taxonomy" id="2508721"/>
    <lineage>
        <taxon>Bacteria</taxon>
        <taxon>Pseudomonadati</taxon>
        <taxon>Bacteroidota</taxon>
        <taxon>Chitinophagia</taxon>
        <taxon>Chitinophagales</taxon>
        <taxon>Chitinophagaceae</taxon>
        <taxon>Filimonas</taxon>
    </lineage>
</organism>
<keyword evidence="1" id="KW-0472">Membrane</keyword>
<keyword evidence="1" id="KW-1133">Transmembrane helix</keyword>
<keyword evidence="1" id="KW-0812">Transmembrane</keyword>
<proteinExistence type="predicted"/>
<dbReference type="Proteomes" id="UP000290545">
    <property type="component" value="Unassembled WGS sequence"/>
</dbReference>
<dbReference type="AlphaFoldDB" id="A0A4Q1D3F5"/>